<gene>
    <name evidence="2" type="ORF">Z518_03361</name>
</gene>
<dbReference type="Proteomes" id="UP000053617">
    <property type="component" value="Unassembled WGS sequence"/>
</dbReference>
<dbReference type="SUPFAM" id="SSF50370">
    <property type="entry name" value="Ricin B-like lectins"/>
    <property type="match status" value="1"/>
</dbReference>
<evidence type="ECO:0000313" key="3">
    <source>
        <dbReference type="Proteomes" id="UP000053617"/>
    </source>
</evidence>
<dbReference type="PANTHER" id="PTHR39697">
    <property type="entry name" value="RICIN B LECTIN DOMAIN-CONTAINING PROTEIN-RELATED"/>
    <property type="match status" value="1"/>
</dbReference>
<proteinExistence type="predicted"/>
<protein>
    <submittedName>
        <fullName evidence="2">Uncharacterized protein</fullName>
    </submittedName>
</protein>
<feature type="region of interest" description="Disordered" evidence="1">
    <location>
        <begin position="1"/>
        <end position="23"/>
    </location>
</feature>
<reference evidence="2 3" key="1">
    <citation type="submission" date="2015-01" db="EMBL/GenBank/DDBJ databases">
        <title>The Genome Sequence of Rhinocladiella mackenzie CBS 650.93.</title>
        <authorList>
            <consortium name="The Broad Institute Genomics Platform"/>
            <person name="Cuomo C."/>
            <person name="de Hoog S."/>
            <person name="Gorbushina A."/>
            <person name="Stielow B."/>
            <person name="Teixiera M."/>
            <person name="Abouelleil A."/>
            <person name="Chapman S.B."/>
            <person name="Priest M."/>
            <person name="Young S.K."/>
            <person name="Wortman J."/>
            <person name="Nusbaum C."/>
            <person name="Birren B."/>
        </authorList>
    </citation>
    <scope>NUCLEOTIDE SEQUENCE [LARGE SCALE GENOMIC DNA]</scope>
    <source>
        <strain evidence="2 3">CBS 650.93</strain>
    </source>
</reference>
<dbReference type="InterPro" id="IPR035992">
    <property type="entry name" value="Ricin_B-like_lectins"/>
</dbReference>
<dbReference type="GeneID" id="25291432"/>
<keyword evidence="3" id="KW-1185">Reference proteome</keyword>
<dbReference type="VEuPathDB" id="FungiDB:Z518_03361"/>
<accession>A0A0D2IRT6</accession>
<sequence>MVTNKINPDPPDPDDSTVYAGTTPPETIADNLDAFSNVALSTPSVPWPGSTFVIRSVSCGRVLTLLDGKIVLAHRDNRGSIHWVCMETEGWLGFRNPVSGKYLGYSNNGTLCCSVEWQREHEHFTVRPMQEEGYVLLMTRRGSLRAVGIKEANGMECLATINEGVSGGLVWEFIKV</sequence>
<dbReference type="PANTHER" id="PTHR39697:SF2">
    <property type="entry name" value="CYANOVIRIN-N DOMAIN-CONTAINING PROTEIN"/>
    <property type="match status" value="1"/>
</dbReference>
<evidence type="ECO:0000256" key="1">
    <source>
        <dbReference type="SAM" id="MobiDB-lite"/>
    </source>
</evidence>
<dbReference type="EMBL" id="KN847476">
    <property type="protein sequence ID" value="KIX08704.1"/>
    <property type="molecule type" value="Genomic_DNA"/>
</dbReference>
<evidence type="ECO:0000313" key="2">
    <source>
        <dbReference type="EMBL" id="KIX08704.1"/>
    </source>
</evidence>
<dbReference type="AlphaFoldDB" id="A0A0D2IRT6"/>
<dbReference type="OrthoDB" id="5289641at2759"/>
<dbReference type="HOGENOM" id="CLU_076163_1_1_1"/>
<name>A0A0D2IRT6_9EURO</name>
<organism evidence="2 3">
    <name type="scientific">Rhinocladiella mackenziei CBS 650.93</name>
    <dbReference type="NCBI Taxonomy" id="1442369"/>
    <lineage>
        <taxon>Eukaryota</taxon>
        <taxon>Fungi</taxon>
        <taxon>Dikarya</taxon>
        <taxon>Ascomycota</taxon>
        <taxon>Pezizomycotina</taxon>
        <taxon>Eurotiomycetes</taxon>
        <taxon>Chaetothyriomycetidae</taxon>
        <taxon>Chaetothyriales</taxon>
        <taxon>Herpotrichiellaceae</taxon>
        <taxon>Rhinocladiella</taxon>
    </lineage>
</organism>
<dbReference type="RefSeq" id="XP_013275840.1">
    <property type="nucleotide sequence ID" value="XM_013420386.1"/>
</dbReference>